<evidence type="ECO:0000313" key="2">
    <source>
        <dbReference type="EMBL" id="KAG8184043.1"/>
    </source>
</evidence>
<sequence length="196" mass="21053">MSTHTDSESQSSSEKMTSPLALVSSEKDEDMEEDEDIDVTSVGGHSSDQEEDEYFKPIKKLCMARPGAVVPAAVPPPSNSSSTTNKPLSSFFIKDILSHKPASVGAGVGIVRPWDLDSSSTGGSRRRPRSADDDSRSERSDSPESPAVANPNASPLDALFEMTSKAFEGLEANEKASGELVLTCFDYSTVSYYMFV</sequence>
<organism evidence="2 3">
    <name type="scientific">Oedothorax gibbosus</name>
    <dbReference type="NCBI Taxonomy" id="931172"/>
    <lineage>
        <taxon>Eukaryota</taxon>
        <taxon>Metazoa</taxon>
        <taxon>Ecdysozoa</taxon>
        <taxon>Arthropoda</taxon>
        <taxon>Chelicerata</taxon>
        <taxon>Arachnida</taxon>
        <taxon>Araneae</taxon>
        <taxon>Araneomorphae</taxon>
        <taxon>Entelegynae</taxon>
        <taxon>Araneoidea</taxon>
        <taxon>Linyphiidae</taxon>
        <taxon>Erigoninae</taxon>
        <taxon>Oedothorax</taxon>
    </lineage>
</organism>
<evidence type="ECO:0000313" key="3">
    <source>
        <dbReference type="Proteomes" id="UP000827092"/>
    </source>
</evidence>
<feature type="region of interest" description="Disordered" evidence="1">
    <location>
        <begin position="1"/>
        <end position="56"/>
    </location>
</feature>
<proteinExistence type="predicted"/>
<protein>
    <submittedName>
        <fullName evidence="2">Uncharacterized protein</fullName>
    </submittedName>
</protein>
<dbReference type="Proteomes" id="UP000827092">
    <property type="component" value="Unassembled WGS sequence"/>
</dbReference>
<reference evidence="2 3" key="1">
    <citation type="journal article" date="2022" name="Nat. Ecol. Evol.">
        <title>A masculinizing supergene underlies an exaggerated male reproductive morph in a spider.</title>
        <authorList>
            <person name="Hendrickx F."/>
            <person name="De Corte Z."/>
            <person name="Sonet G."/>
            <person name="Van Belleghem S.M."/>
            <person name="Kostlbacher S."/>
            <person name="Vangestel C."/>
        </authorList>
    </citation>
    <scope>NUCLEOTIDE SEQUENCE [LARGE SCALE GENOMIC DNA]</scope>
    <source>
        <strain evidence="2">W744_W776</strain>
    </source>
</reference>
<feature type="region of interest" description="Disordered" evidence="1">
    <location>
        <begin position="111"/>
        <end position="154"/>
    </location>
</feature>
<keyword evidence="3" id="KW-1185">Reference proteome</keyword>
<feature type="compositionally biased region" description="Low complexity" evidence="1">
    <location>
        <begin position="1"/>
        <end position="18"/>
    </location>
</feature>
<feature type="compositionally biased region" description="Basic and acidic residues" evidence="1">
    <location>
        <begin position="129"/>
        <end position="142"/>
    </location>
</feature>
<feature type="compositionally biased region" description="Acidic residues" evidence="1">
    <location>
        <begin position="27"/>
        <end position="38"/>
    </location>
</feature>
<evidence type="ECO:0000256" key="1">
    <source>
        <dbReference type="SAM" id="MobiDB-lite"/>
    </source>
</evidence>
<accession>A0AAV6UK17</accession>
<dbReference type="AlphaFoldDB" id="A0AAV6UK17"/>
<dbReference type="EMBL" id="JAFNEN010000390">
    <property type="protein sequence ID" value="KAG8184043.1"/>
    <property type="molecule type" value="Genomic_DNA"/>
</dbReference>
<comment type="caution">
    <text evidence="2">The sequence shown here is derived from an EMBL/GenBank/DDBJ whole genome shotgun (WGS) entry which is preliminary data.</text>
</comment>
<gene>
    <name evidence="2" type="ORF">JTE90_011541</name>
</gene>
<name>A0AAV6UK17_9ARAC</name>